<name>A0ABY6HML2_9ARCH</name>
<dbReference type="SUPFAM" id="SSF89550">
    <property type="entry name" value="PHP domain-like"/>
    <property type="match status" value="1"/>
</dbReference>
<dbReference type="InterPro" id="IPR016195">
    <property type="entry name" value="Pol/histidinol_Pase-like"/>
</dbReference>
<protein>
    <recommendedName>
        <fullName evidence="2">Polymerase/histidinol phosphatase N-terminal domain-containing protein</fullName>
    </recommendedName>
</protein>
<sequence>MIGLSWKKCALHIHTPASHDVPNDLYTPEELIEKAIQCKVDVLGITDHNNVKWIDKVRNANQKNGSQLTIFPGVELDTKDGIHVLVYFDPNIEISKLTDFLHELGIHEQHYHVPTQTTSAILNKFEEFYEKIKEFSGFLIFAHIKSNPKSLLIRAGGTEFSKNELKNYNCPFEVRKEIKSEIMNTHPGRAIIIKTDFHTLEEFDNGDYTWIKFGNEITLESLKQISYDPSLRIDFEVPQIKHPFISKLILPTSYFHDNEIDFNPFLNVIIGGRGTGKSVIIESIDFVFQNYSNPALFNDKPQYYEKLNKIFIGNEKISIEINYDTQSYRLSRIFKKFPLNKKWKSDPKKLQDDIQAYDHANIQILEQYIDDSWEEIQLEPILTDLYPQLFTQSCVKKIGDQSEKLLSFIEQNTHLSTRSIKYEKNKIDFCNLLKKISDIEDLILDLYSKLSIPEEIEHDIQKTKNEIEGLNARVSNIELKNKQKLDVNQEKIKNFIKKVPEKKFDKSQLEEIEIDYVGCELMNQNITNDTISINSHIETINTDISNLNNSILSFVQNLDQNWDSFYKIERERIRSTGIDWNSDESQLTQKMTDLGILLTKYSEEKNKNETTIAKIMEQETLRDELKCTLNAVNNKIIRFQKRIGRKIDGMIQIPNTSFKIIAESDNDLVYDILDSIILTNAHNKEEKIQSILNEIDPKDLLLYITSGNTSVGEKLAELGLTEKNIENFQNKFTCNFKQITNIRGINHKELLEWDRLLNRSKVQFTLQKEGLYKDISDLSPGEKCALVMAIILIKNSRVTIIDQPEDELDYKTRKDLVKMISDKKITSQIIIVTHYQNIPVLSDGDNILLLEEREHKSNIVKQGCFEDMIDNIIDMEGGPDAIKTRFAKYKENLPKY</sequence>
<organism evidence="3 4">
    <name type="scientific">Candidatus Lokiarchaeum ossiferum</name>
    <dbReference type="NCBI Taxonomy" id="2951803"/>
    <lineage>
        <taxon>Archaea</taxon>
        <taxon>Promethearchaeati</taxon>
        <taxon>Promethearchaeota</taxon>
        <taxon>Promethearchaeia</taxon>
        <taxon>Promethearchaeales</taxon>
        <taxon>Promethearchaeaceae</taxon>
        <taxon>Candidatus Lokiarchaeum</taxon>
    </lineage>
</organism>
<dbReference type="SMART" id="SM00481">
    <property type="entry name" value="POLIIIAc"/>
    <property type="match status" value="1"/>
</dbReference>
<gene>
    <name evidence="3" type="ORF">NEF87_001045</name>
</gene>
<dbReference type="Gene3D" id="3.20.20.140">
    <property type="entry name" value="Metal-dependent hydrolases"/>
    <property type="match status" value="1"/>
</dbReference>
<dbReference type="SUPFAM" id="SSF52540">
    <property type="entry name" value="P-loop containing nucleoside triphosphate hydrolases"/>
    <property type="match status" value="1"/>
</dbReference>
<feature type="domain" description="Polymerase/histidinol phosphatase N-terminal" evidence="2">
    <location>
        <begin position="9"/>
        <end position="80"/>
    </location>
</feature>
<proteinExistence type="predicted"/>
<reference evidence="3" key="1">
    <citation type="submission" date="2022-09" db="EMBL/GenBank/DDBJ databases">
        <title>Actin cytoskeleton and complex cell architecture in an #Asgard archaeon.</title>
        <authorList>
            <person name="Ponce Toledo R.I."/>
            <person name="Schleper C."/>
            <person name="Rodrigues Oliveira T."/>
            <person name="Wollweber F."/>
            <person name="Xu J."/>
            <person name="Rittmann S."/>
            <person name="Klingl A."/>
            <person name="Pilhofer M."/>
        </authorList>
    </citation>
    <scope>NUCLEOTIDE SEQUENCE</scope>
    <source>
        <strain evidence="3">B-35</strain>
    </source>
</reference>
<dbReference type="InterPro" id="IPR003141">
    <property type="entry name" value="Pol/His_phosphatase_N"/>
</dbReference>
<keyword evidence="1" id="KW-0175">Coiled coil</keyword>
<dbReference type="Pfam" id="PF02811">
    <property type="entry name" value="PHP"/>
    <property type="match status" value="1"/>
</dbReference>
<dbReference type="Proteomes" id="UP001208689">
    <property type="component" value="Chromosome"/>
</dbReference>
<dbReference type="Gene3D" id="3.40.50.300">
    <property type="entry name" value="P-loop containing nucleotide triphosphate hydrolases"/>
    <property type="match status" value="2"/>
</dbReference>
<evidence type="ECO:0000313" key="3">
    <source>
        <dbReference type="EMBL" id="UYP44760.1"/>
    </source>
</evidence>
<dbReference type="CDD" id="cd00267">
    <property type="entry name" value="ABC_ATPase"/>
    <property type="match status" value="1"/>
</dbReference>
<feature type="coiled-coil region" evidence="1">
    <location>
        <begin position="615"/>
        <end position="642"/>
    </location>
</feature>
<evidence type="ECO:0000259" key="2">
    <source>
        <dbReference type="SMART" id="SM00481"/>
    </source>
</evidence>
<dbReference type="PANTHER" id="PTHR42924">
    <property type="entry name" value="EXONUCLEASE"/>
    <property type="match status" value="1"/>
</dbReference>
<dbReference type="InterPro" id="IPR027417">
    <property type="entry name" value="P-loop_NTPase"/>
</dbReference>
<evidence type="ECO:0000313" key="4">
    <source>
        <dbReference type="Proteomes" id="UP001208689"/>
    </source>
</evidence>
<dbReference type="InterPro" id="IPR052018">
    <property type="entry name" value="PHP_domain"/>
</dbReference>
<dbReference type="PANTHER" id="PTHR42924:SF3">
    <property type="entry name" value="POLYMERASE_HISTIDINOL PHOSPHATASE N-TERMINAL DOMAIN-CONTAINING PROTEIN"/>
    <property type="match status" value="1"/>
</dbReference>
<accession>A0ABY6HML2</accession>
<evidence type="ECO:0000256" key="1">
    <source>
        <dbReference type="SAM" id="Coils"/>
    </source>
</evidence>
<dbReference type="EMBL" id="CP104013">
    <property type="protein sequence ID" value="UYP44760.1"/>
    <property type="molecule type" value="Genomic_DNA"/>
</dbReference>
<dbReference type="InterPro" id="IPR004013">
    <property type="entry name" value="PHP_dom"/>
</dbReference>
<keyword evidence="4" id="KW-1185">Reference proteome</keyword>